<evidence type="ECO:0000259" key="9">
    <source>
        <dbReference type="Pfam" id="PF12804"/>
    </source>
</evidence>
<evidence type="ECO:0000313" key="13">
    <source>
        <dbReference type="Proteomes" id="UP000577697"/>
    </source>
</evidence>
<keyword evidence="5 8" id="KW-0460">Magnesium</keyword>
<keyword evidence="11" id="KW-0548">Nucleotidyltransferase</keyword>
<dbReference type="Proteomes" id="UP000075755">
    <property type="component" value="Chromosome"/>
</dbReference>
<name>A0AAC8YR30_AMIAI</name>
<dbReference type="Proteomes" id="UP000577697">
    <property type="component" value="Unassembled WGS sequence"/>
</dbReference>
<dbReference type="EMBL" id="JACICB010000010">
    <property type="protein sequence ID" value="MBB3706709.1"/>
    <property type="molecule type" value="Genomic_DNA"/>
</dbReference>
<sequence>MAEQIAGLILAGGRSSRMGGADKTLLALAGRPLTGLVLDRLRPQVGRIAINTNADPAGFVGFGVDIISDTIAGYQGPLAGVLAGMAWAAVEPDITHILSVAGDTPFFPEDLGKRLAAHAVAGRVVAAASNRRVHPTFALWPVSLREALAGFLESGDTRRVMTFLEQAGLEVVDFPVTQRGSVEVDPFFNINTPDDLAQAARIIDEADR</sequence>
<comment type="catalytic activity">
    <reaction evidence="8">
        <text>Mo-molybdopterin + GTP + H(+) = Mo-molybdopterin guanine dinucleotide + diphosphate</text>
        <dbReference type="Rhea" id="RHEA:34243"/>
        <dbReference type="ChEBI" id="CHEBI:15378"/>
        <dbReference type="ChEBI" id="CHEBI:33019"/>
        <dbReference type="ChEBI" id="CHEBI:37565"/>
        <dbReference type="ChEBI" id="CHEBI:71302"/>
        <dbReference type="ChEBI" id="CHEBI:71310"/>
        <dbReference type="EC" id="2.7.7.77"/>
    </reaction>
</comment>
<evidence type="ECO:0000256" key="3">
    <source>
        <dbReference type="ARBA" id="ARBA00022723"/>
    </source>
</evidence>
<feature type="binding site" evidence="8">
    <location>
        <position position="103"/>
    </location>
    <ligand>
        <name>Mg(2+)</name>
        <dbReference type="ChEBI" id="CHEBI:18420"/>
    </ligand>
</feature>
<dbReference type="AlphaFoldDB" id="A0AAC8YR30"/>
<protein>
    <recommendedName>
        <fullName evidence="8">Molybdenum cofactor guanylyltransferase</fullName>
        <shortName evidence="8">MoCo guanylyltransferase</shortName>
        <ecNumber evidence="8">2.7.7.77</ecNumber>
    </recommendedName>
    <alternativeName>
        <fullName evidence="8">GTP:molybdopterin guanylyltransferase</fullName>
    </alternativeName>
    <alternativeName>
        <fullName evidence="8">Mo-MPT guanylyltransferase</fullName>
    </alternativeName>
    <alternativeName>
        <fullName evidence="8">Molybdopterin guanylyltransferase</fullName>
    </alternativeName>
    <alternativeName>
        <fullName evidence="8">Molybdopterin-guanine dinucleotide synthase</fullName>
        <shortName evidence="8">MGD synthase</shortName>
    </alternativeName>
</protein>
<dbReference type="GO" id="GO:1902758">
    <property type="term" value="P:bis(molybdopterin guanine dinucleotide)molybdenum biosynthetic process"/>
    <property type="evidence" value="ECO:0007669"/>
    <property type="project" value="TreeGrafter"/>
</dbReference>
<dbReference type="InterPro" id="IPR013482">
    <property type="entry name" value="Molybde_CF_guanTrfase"/>
</dbReference>
<organism evidence="10 12">
    <name type="scientific">Aminobacter aminovorans</name>
    <name type="common">Chelatobacter heintzii</name>
    <dbReference type="NCBI Taxonomy" id="83263"/>
    <lineage>
        <taxon>Bacteria</taxon>
        <taxon>Pseudomonadati</taxon>
        <taxon>Pseudomonadota</taxon>
        <taxon>Alphaproteobacteria</taxon>
        <taxon>Hyphomicrobiales</taxon>
        <taxon>Phyllobacteriaceae</taxon>
        <taxon>Aminobacter</taxon>
    </lineage>
</organism>
<accession>A0AAC8YR30</accession>
<dbReference type="SUPFAM" id="SSF53448">
    <property type="entry name" value="Nucleotide-diphospho-sugar transferases"/>
    <property type="match status" value="1"/>
</dbReference>
<dbReference type="GO" id="GO:0005525">
    <property type="term" value="F:GTP binding"/>
    <property type="evidence" value="ECO:0007669"/>
    <property type="project" value="UniProtKB-UniRule"/>
</dbReference>
<comment type="function">
    <text evidence="8">Transfers a GMP moiety from GTP to Mo-molybdopterin (Mo-MPT) cofactor (Moco or molybdenum cofactor) to form Mo-molybdopterin guanine dinucleotide (Mo-MGD) cofactor.</text>
</comment>
<keyword evidence="2 8" id="KW-0808">Transferase</keyword>
<dbReference type="GO" id="GO:0061603">
    <property type="term" value="F:molybdenum cofactor guanylyltransferase activity"/>
    <property type="evidence" value="ECO:0007669"/>
    <property type="project" value="UniProtKB-EC"/>
</dbReference>
<keyword evidence="1 8" id="KW-0963">Cytoplasm</keyword>
<comment type="subcellular location">
    <subcellularLocation>
        <location evidence="8">Cytoplasm</location>
    </subcellularLocation>
</comment>
<dbReference type="HAMAP" id="MF_00316">
    <property type="entry name" value="MobA"/>
    <property type="match status" value="1"/>
</dbReference>
<evidence type="ECO:0000256" key="2">
    <source>
        <dbReference type="ARBA" id="ARBA00022679"/>
    </source>
</evidence>
<evidence type="ECO:0000256" key="4">
    <source>
        <dbReference type="ARBA" id="ARBA00022741"/>
    </source>
</evidence>
<feature type="binding site" evidence="8">
    <location>
        <position position="23"/>
    </location>
    <ligand>
        <name>GTP</name>
        <dbReference type="ChEBI" id="CHEBI:37565"/>
    </ligand>
</feature>
<evidence type="ECO:0000313" key="12">
    <source>
        <dbReference type="Proteomes" id="UP000075755"/>
    </source>
</evidence>
<comment type="subunit">
    <text evidence="8">Monomer.</text>
</comment>
<keyword evidence="4 8" id="KW-0547">Nucleotide-binding</keyword>
<comment type="cofactor">
    <cofactor evidence="8">
        <name>Mg(2+)</name>
        <dbReference type="ChEBI" id="CHEBI:18420"/>
    </cofactor>
</comment>
<dbReference type="NCBIfam" id="TIGR02665">
    <property type="entry name" value="molyb_mobA"/>
    <property type="match status" value="1"/>
</dbReference>
<proteinExistence type="inferred from homology"/>
<dbReference type="InterPro" id="IPR025877">
    <property type="entry name" value="MobA-like_NTP_Trfase"/>
</dbReference>
<dbReference type="EMBL" id="CP015005">
    <property type="protein sequence ID" value="AMS42051.1"/>
    <property type="molecule type" value="Genomic_DNA"/>
</dbReference>
<feature type="binding site" evidence="8">
    <location>
        <position position="69"/>
    </location>
    <ligand>
        <name>GTP</name>
        <dbReference type="ChEBI" id="CHEBI:37565"/>
    </ligand>
</feature>
<keyword evidence="13" id="KW-1185">Reference proteome</keyword>
<dbReference type="PANTHER" id="PTHR19136:SF81">
    <property type="entry name" value="MOLYBDENUM COFACTOR GUANYLYLTRANSFERASE"/>
    <property type="match status" value="1"/>
</dbReference>
<comment type="similarity">
    <text evidence="8">Belongs to the MobA family.</text>
</comment>
<keyword evidence="6 8" id="KW-0342">GTP-binding</keyword>
<gene>
    <name evidence="8" type="primary">mobA</name>
    <name evidence="10" type="ORF">AA2016_3127</name>
    <name evidence="11" type="ORF">FHS67_003035</name>
</gene>
<keyword evidence="7 8" id="KW-0501">Molybdenum cofactor biosynthesis</keyword>
<feature type="binding site" evidence="8">
    <location>
        <begin position="10"/>
        <end position="12"/>
    </location>
    <ligand>
        <name>GTP</name>
        <dbReference type="ChEBI" id="CHEBI:37565"/>
    </ligand>
</feature>
<dbReference type="GO" id="GO:0046872">
    <property type="term" value="F:metal ion binding"/>
    <property type="evidence" value="ECO:0007669"/>
    <property type="project" value="UniProtKB-KW"/>
</dbReference>
<dbReference type="Gene3D" id="3.90.550.10">
    <property type="entry name" value="Spore Coat Polysaccharide Biosynthesis Protein SpsA, Chain A"/>
    <property type="match status" value="1"/>
</dbReference>
<reference evidence="10 12" key="1">
    <citation type="submission" date="2016-03" db="EMBL/GenBank/DDBJ databases">
        <title>Complete genome of Aminobacter aminovorans KCTC 2477.</title>
        <authorList>
            <person name="Kim K.M."/>
        </authorList>
    </citation>
    <scope>NUCLEOTIDE SEQUENCE [LARGE SCALE GENOMIC DNA]</scope>
    <source>
        <strain evidence="10 12">KCTC 2477</strain>
    </source>
</reference>
<feature type="binding site" evidence="8">
    <location>
        <position position="103"/>
    </location>
    <ligand>
        <name>GTP</name>
        <dbReference type="ChEBI" id="CHEBI:37565"/>
    </ligand>
</feature>
<feature type="domain" description="MobA-like NTP transferase" evidence="9">
    <location>
        <begin position="7"/>
        <end position="163"/>
    </location>
</feature>
<dbReference type="CDD" id="cd02503">
    <property type="entry name" value="MobA"/>
    <property type="match status" value="1"/>
</dbReference>
<dbReference type="RefSeq" id="WP_067961244.1">
    <property type="nucleotide sequence ID" value="NZ_CP015005.1"/>
</dbReference>
<dbReference type="InterPro" id="IPR029044">
    <property type="entry name" value="Nucleotide-diphossugar_trans"/>
</dbReference>
<evidence type="ECO:0000313" key="10">
    <source>
        <dbReference type="EMBL" id="AMS42051.1"/>
    </source>
</evidence>
<evidence type="ECO:0000256" key="7">
    <source>
        <dbReference type="ARBA" id="ARBA00023150"/>
    </source>
</evidence>
<evidence type="ECO:0000256" key="6">
    <source>
        <dbReference type="ARBA" id="ARBA00023134"/>
    </source>
</evidence>
<evidence type="ECO:0000256" key="8">
    <source>
        <dbReference type="HAMAP-Rule" id="MF_00316"/>
    </source>
</evidence>
<comment type="domain">
    <text evidence="8">The N-terminal domain determines nucleotide recognition and specific binding, while the C-terminal domain determines the specific binding to the target protein.</text>
</comment>
<feature type="binding site" evidence="8">
    <location>
        <position position="51"/>
    </location>
    <ligand>
        <name>GTP</name>
        <dbReference type="ChEBI" id="CHEBI:37565"/>
    </ligand>
</feature>
<evidence type="ECO:0000256" key="1">
    <source>
        <dbReference type="ARBA" id="ARBA00022490"/>
    </source>
</evidence>
<keyword evidence="3 8" id="KW-0479">Metal-binding</keyword>
<dbReference type="Pfam" id="PF12804">
    <property type="entry name" value="NTP_transf_3"/>
    <property type="match status" value="1"/>
</dbReference>
<reference evidence="11 13" key="2">
    <citation type="submission" date="2020-08" db="EMBL/GenBank/DDBJ databases">
        <title>Genomic Encyclopedia of Type Strains, Phase IV (KMG-IV): sequencing the most valuable type-strain genomes for metagenomic binning, comparative biology and taxonomic classification.</title>
        <authorList>
            <person name="Goeker M."/>
        </authorList>
    </citation>
    <scope>NUCLEOTIDE SEQUENCE [LARGE SCALE GENOMIC DNA]</scope>
    <source>
        <strain evidence="11 13">DSM 10368</strain>
    </source>
</reference>
<dbReference type="KEGG" id="aak:AA2016_3127"/>
<evidence type="ECO:0000256" key="5">
    <source>
        <dbReference type="ARBA" id="ARBA00022842"/>
    </source>
</evidence>
<dbReference type="EC" id="2.7.7.77" evidence="8"/>
<dbReference type="GO" id="GO:0005737">
    <property type="term" value="C:cytoplasm"/>
    <property type="evidence" value="ECO:0007669"/>
    <property type="project" value="UniProtKB-SubCell"/>
</dbReference>
<dbReference type="PANTHER" id="PTHR19136">
    <property type="entry name" value="MOLYBDENUM COFACTOR GUANYLYLTRANSFERASE"/>
    <property type="match status" value="1"/>
</dbReference>
<evidence type="ECO:0000313" key="11">
    <source>
        <dbReference type="EMBL" id="MBB3706709.1"/>
    </source>
</evidence>